<evidence type="ECO:0000313" key="1">
    <source>
        <dbReference type="EMBL" id="MCI50971.1"/>
    </source>
</evidence>
<reference evidence="1 2" key="1">
    <citation type="journal article" date="2018" name="Front. Plant Sci.">
        <title>Red Clover (Trifolium pratense) and Zigzag Clover (T. medium) - A Picture of Genomic Similarities and Differences.</title>
        <authorList>
            <person name="Dluhosova J."/>
            <person name="Istvanek J."/>
            <person name="Nedelnik J."/>
            <person name="Repkova J."/>
        </authorList>
    </citation>
    <scope>NUCLEOTIDE SEQUENCE [LARGE SCALE GENOMIC DNA]</scope>
    <source>
        <strain evidence="2">cv. 10/8</strain>
        <tissue evidence="1">Leaf</tissue>
    </source>
</reference>
<dbReference type="Proteomes" id="UP000265520">
    <property type="component" value="Unassembled WGS sequence"/>
</dbReference>
<dbReference type="AlphaFoldDB" id="A0A392SQ30"/>
<feature type="non-terminal residue" evidence="1">
    <location>
        <position position="1"/>
    </location>
</feature>
<dbReference type="EMBL" id="LXQA010424840">
    <property type="protein sequence ID" value="MCI50971.1"/>
    <property type="molecule type" value="Genomic_DNA"/>
</dbReference>
<name>A0A392SQ30_9FABA</name>
<comment type="caution">
    <text evidence="1">The sequence shown here is derived from an EMBL/GenBank/DDBJ whole genome shotgun (WGS) entry which is preliminary data.</text>
</comment>
<accession>A0A392SQ30</accession>
<organism evidence="1 2">
    <name type="scientific">Trifolium medium</name>
    <dbReference type="NCBI Taxonomy" id="97028"/>
    <lineage>
        <taxon>Eukaryota</taxon>
        <taxon>Viridiplantae</taxon>
        <taxon>Streptophyta</taxon>
        <taxon>Embryophyta</taxon>
        <taxon>Tracheophyta</taxon>
        <taxon>Spermatophyta</taxon>
        <taxon>Magnoliopsida</taxon>
        <taxon>eudicotyledons</taxon>
        <taxon>Gunneridae</taxon>
        <taxon>Pentapetalae</taxon>
        <taxon>rosids</taxon>
        <taxon>fabids</taxon>
        <taxon>Fabales</taxon>
        <taxon>Fabaceae</taxon>
        <taxon>Papilionoideae</taxon>
        <taxon>50 kb inversion clade</taxon>
        <taxon>NPAAA clade</taxon>
        <taxon>Hologalegina</taxon>
        <taxon>IRL clade</taxon>
        <taxon>Trifolieae</taxon>
        <taxon>Trifolium</taxon>
    </lineage>
</organism>
<protein>
    <submittedName>
        <fullName evidence="1">Uncharacterized protein</fullName>
    </submittedName>
</protein>
<proteinExistence type="predicted"/>
<evidence type="ECO:0000313" key="2">
    <source>
        <dbReference type="Proteomes" id="UP000265520"/>
    </source>
</evidence>
<sequence length="78" mass="8680">LEHQQNKVVVRLARSATASEIQRDQTDSFHPHGEKQRTFSLQVASARSATTQEHTRSLKLVARLAQRPCSVMSALLAV</sequence>
<keyword evidence="2" id="KW-1185">Reference proteome</keyword>